<evidence type="ECO:0000256" key="9">
    <source>
        <dbReference type="HAMAP-Rule" id="MF_00969"/>
    </source>
</evidence>
<dbReference type="InterPro" id="IPR037235">
    <property type="entry name" value="TRCF-like_C_D7"/>
</dbReference>
<keyword evidence="7 9" id="KW-0238">DNA-binding</keyword>
<comment type="similarity">
    <text evidence="9">In the C-terminal section; belongs to the helicase family. RecG subfamily.</text>
</comment>
<keyword evidence="2 9" id="KW-0547">Nucleotide-binding</keyword>
<organism evidence="12 13">
    <name type="scientific">Anaeromassilibacillus senegalensis</name>
    <dbReference type="NCBI Taxonomy" id="1673717"/>
    <lineage>
        <taxon>Bacteria</taxon>
        <taxon>Bacillati</taxon>
        <taxon>Bacillota</taxon>
        <taxon>Clostridia</taxon>
        <taxon>Eubacteriales</taxon>
        <taxon>Acutalibacteraceae</taxon>
        <taxon>Anaeromassilibacillus</taxon>
    </lineage>
</organism>
<comment type="function">
    <text evidence="9">Couples transcription and DNA repair by recognizing RNA polymerase (RNAP) stalled at DNA lesions. Mediates ATP-dependent release of RNAP and its truncated transcript from the DNA, and recruitment of nucleotide excision repair machinery to the damaged site.</text>
</comment>
<keyword evidence="5" id="KW-0347">Helicase</keyword>
<evidence type="ECO:0000259" key="11">
    <source>
        <dbReference type="PROSITE" id="PS51194"/>
    </source>
</evidence>
<proteinExistence type="inferred from homology"/>
<dbReference type="EMBL" id="JAKNHQ010000014">
    <property type="protein sequence ID" value="MCG4611320.1"/>
    <property type="molecule type" value="Genomic_DNA"/>
</dbReference>
<dbReference type="InterPro" id="IPR014001">
    <property type="entry name" value="Helicase_ATP-bd"/>
</dbReference>
<dbReference type="InterPro" id="IPR027417">
    <property type="entry name" value="P-loop_NTPase"/>
</dbReference>
<dbReference type="SMART" id="SM00490">
    <property type="entry name" value="HELICc"/>
    <property type="match status" value="1"/>
</dbReference>
<comment type="subcellular location">
    <subcellularLocation>
        <location evidence="9">Cytoplasm</location>
    </subcellularLocation>
</comment>
<dbReference type="InterPro" id="IPR011545">
    <property type="entry name" value="DEAD/DEAH_box_helicase_dom"/>
</dbReference>
<protein>
    <recommendedName>
        <fullName evidence="9">Transcription-repair-coupling factor</fullName>
        <shortName evidence="9">TRCF</shortName>
        <ecNumber evidence="9">3.6.4.-</ecNumber>
    </recommendedName>
</protein>
<dbReference type="PANTHER" id="PTHR47964:SF1">
    <property type="entry name" value="ATP-DEPENDENT DNA HELICASE HOMOLOG RECG, CHLOROPLASTIC"/>
    <property type="match status" value="1"/>
</dbReference>
<dbReference type="Pfam" id="PF00271">
    <property type="entry name" value="Helicase_C"/>
    <property type="match status" value="1"/>
</dbReference>
<evidence type="ECO:0000256" key="4">
    <source>
        <dbReference type="ARBA" id="ARBA00022801"/>
    </source>
</evidence>
<evidence type="ECO:0000256" key="7">
    <source>
        <dbReference type="ARBA" id="ARBA00023125"/>
    </source>
</evidence>
<keyword evidence="1 9" id="KW-0963">Cytoplasm</keyword>
<dbReference type="Gene3D" id="3.90.1150.50">
    <property type="entry name" value="Transcription-repair-coupling factor, D7 domain"/>
    <property type="match status" value="1"/>
</dbReference>
<dbReference type="EC" id="3.6.4.-" evidence="9"/>
<feature type="domain" description="Helicase C-terminal" evidence="11">
    <location>
        <begin position="810"/>
        <end position="964"/>
    </location>
</feature>
<dbReference type="InterPro" id="IPR036101">
    <property type="entry name" value="CarD-like/TRCF_RID_sf"/>
</dbReference>
<dbReference type="CDD" id="cd17991">
    <property type="entry name" value="DEXHc_TRCF"/>
    <property type="match status" value="1"/>
</dbReference>
<dbReference type="Pfam" id="PF03461">
    <property type="entry name" value="TRCF"/>
    <property type="match status" value="1"/>
</dbReference>
<dbReference type="SUPFAM" id="SSF141259">
    <property type="entry name" value="CarD-like"/>
    <property type="match status" value="1"/>
</dbReference>
<dbReference type="SUPFAM" id="SSF143517">
    <property type="entry name" value="TRCF domain-like"/>
    <property type="match status" value="1"/>
</dbReference>
<evidence type="ECO:0000259" key="10">
    <source>
        <dbReference type="PROSITE" id="PS51192"/>
    </source>
</evidence>
<dbReference type="PROSITE" id="PS51192">
    <property type="entry name" value="HELICASE_ATP_BIND_1"/>
    <property type="match status" value="1"/>
</dbReference>
<keyword evidence="4 9" id="KW-0378">Hydrolase</keyword>
<dbReference type="SMART" id="SM00982">
    <property type="entry name" value="TRCF"/>
    <property type="match status" value="1"/>
</dbReference>
<dbReference type="NCBIfam" id="TIGR00580">
    <property type="entry name" value="mfd"/>
    <property type="match status" value="1"/>
</dbReference>
<evidence type="ECO:0000313" key="12">
    <source>
        <dbReference type="EMBL" id="MCG4611320.1"/>
    </source>
</evidence>
<dbReference type="SUPFAM" id="SSF52540">
    <property type="entry name" value="P-loop containing nucleoside triphosphate hydrolases"/>
    <property type="match status" value="4"/>
</dbReference>
<evidence type="ECO:0000256" key="3">
    <source>
        <dbReference type="ARBA" id="ARBA00022763"/>
    </source>
</evidence>
<dbReference type="Gene3D" id="3.30.2060.10">
    <property type="entry name" value="Penicillin-binding protein 1b domain"/>
    <property type="match status" value="1"/>
</dbReference>
<name>A0ABS9MKK4_9FIRM</name>
<evidence type="ECO:0000256" key="5">
    <source>
        <dbReference type="ARBA" id="ARBA00022806"/>
    </source>
</evidence>
<dbReference type="InterPro" id="IPR041471">
    <property type="entry name" value="UvrB_inter"/>
</dbReference>
<keyword evidence="3 9" id="KW-0227">DNA damage</keyword>
<dbReference type="PROSITE" id="PS51194">
    <property type="entry name" value="HELICASE_CTER"/>
    <property type="match status" value="1"/>
</dbReference>
<dbReference type="Pfam" id="PF17757">
    <property type="entry name" value="UvrB_inter"/>
    <property type="match status" value="1"/>
</dbReference>
<evidence type="ECO:0000256" key="6">
    <source>
        <dbReference type="ARBA" id="ARBA00022840"/>
    </source>
</evidence>
<dbReference type="InterPro" id="IPR003711">
    <property type="entry name" value="CarD-like/TRCF_RID"/>
</dbReference>
<dbReference type="Gene3D" id="3.40.50.300">
    <property type="entry name" value="P-loop containing nucleotide triphosphate hydrolases"/>
    <property type="match status" value="2"/>
</dbReference>
<dbReference type="SMART" id="SM00487">
    <property type="entry name" value="DEXDc"/>
    <property type="match status" value="1"/>
</dbReference>
<sequence>MKFLCNTLNRLKEFQTLDNAVQTGQLPAAVNGLSGVHKAAFIYTLCANQHRKAFILAGDESEGQRLCDDLSAMGMHPLVVPMRDFTFRDAEGASHEYEHQRLQALARILNGECDAVIACLDAALQYTIPPEELRKRTITISAGQSIPMEEVVSALVACGYERAAQIDGTGQFSQRGGILDIFTPDAANPVRLEYWGDEIDTLSLFDLETQRRTESIEKLTLAPAVEALVDDPQVLAKKIEKLASTLRGKAAPKAKEILRAQAEKLEQGVHLGCADKFFPLLYGRIATLFDYRTDDMLLFVSEGTKVKDRARSTAFQWGEDLKDYLEEGVLCRGLDTYSADWTYAVGQFSHDTVYLDTFARGSYDTPIRTLIGVTARQLSVWGGSTQLLEEDLRNMLHNKWSCVVLAGNERSARTVAADLQAAGLPADYLENPQTIQRGTVVVTAGALSAGMEIPGAFFGLITHGRLLTTKQRKPKRAKNSQEIYSIAELQPGDYIVHASHGIGVFEGIHKIDMHGVVKDYIKLKYAKGDTLYVPVTQLDMVSKYIGPREDANIKLNRLGGTEWQKTKARVRTAVKDMAKELIKLYADRMQAKGHAFSEDNEWQRDFESHFEFDETEDQLRCIDEIKNDMEREAPMDRLLCGDVGFGKTEVALRAAFKCVCDSKQCALLVPTTILAWQHYQTVTRRMEGFPVRVELLSRFRTPKQQEEIIRKLKRGEVDMIVGTHRLVSKDVKFKDLGLVIIDEEQRFGVAQKEKLKSLCNNVDVLTLSATPIPRTLNMALSGIRDMSVIEEAPHDRHPVQTYVLEHDNAVINEAIRRELRRGGQVYYLHNDVASIERTAARIQAQIPEARVGFGHGKMAEHELSEVWRKLLEHEIDVLVCTTIIETGVDVPNANTLIIENADRMGLSQLHQLRGRVGRSARRAYAYLTFTPNKVLSEISQKRLSAIREFTEFGSGFKIAMRDLEIRGAGNILGGEQHGHMETVGYDMYLRLLSEAIRREKGEEVQEYGQECLVDMQIQAHIPDKYIENLSQRLEIYRRIADIRTREDALDVTDELIDRFGEPPESVNGLIEVALLRNLASGLGISEVKQRDDCLLLYKPGFSLKNPADMAQMAALTSTLKKRVTLNACGKPYISVKILPPMTPLDVLGETLNLMEDARKSVKK</sequence>
<evidence type="ECO:0000256" key="1">
    <source>
        <dbReference type="ARBA" id="ARBA00022490"/>
    </source>
</evidence>
<reference evidence="12 13" key="1">
    <citation type="submission" date="2022-01" db="EMBL/GenBank/DDBJ databases">
        <title>Collection of gut derived symbiotic bacterial strains cultured from healthy donors.</title>
        <authorList>
            <person name="Lin H."/>
            <person name="Kohout C."/>
            <person name="Waligurski E."/>
            <person name="Pamer E.G."/>
        </authorList>
    </citation>
    <scope>NUCLEOTIDE SEQUENCE [LARGE SCALE GENOMIC DNA]</scope>
    <source>
        <strain evidence="12 13">DFI.7.58</strain>
    </source>
</reference>
<comment type="caution">
    <text evidence="12">The sequence shown here is derived from an EMBL/GenBank/DDBJ whole genome shotgun (WGS) entry which is preliminary data.</text>
</comment>
<accession>A0ABS9MKK4</accession>
<dbReference type="SMART" id="SM01058">
    <property type="entry name" value="CarD_TRCF"/>
    <property type="match status" value="1"/>
</dbReference>
<dbReference type="Gene3D" id="2.40.10.170">
    <property type="match status" value="1"/>
</dbReference>
<dbReference type="InterPro" id="IPR004576">
    <property type="entry name" value="Mfd"/>
</dbReference>
<dbReference type="Pfam" id="PF02559">
    <property type="entry name" value="CarD_TRCF_RID"/>
    <property type="match status" value="1"/>
</dbReference>
<gene>
    <name evidence="9 12" type="primary">mfd</name>
    <name evidence="12" type="ORF">L0P57_10305</name>
</gene>
<feature type="domain" description="Helicase ATP-binding" evidence="10">
    <location>
        <begin position="628"/>
        <end position="789"/>
    </location>
</feature>
<dbReference type="Pfam" id="PF00270">
    <property type="entry name" value="DEAD"/>
    <property type="match status" value="1"/>
</dbReference>
<dbReference type="PANTHER" id="PTHR47964">
    <property type="entry name" value="ATP-DEPENDENT DNA HELICASE HOMOLOG RECG, CHLOROPLASTIC"/>
    <property type="match status" value="1"/>
</dbReference>
<keyword evidence="8 9" id="KW-0234">DNA repair</keyword>
<dbReference type="HAMAP" id="MF_00969">
    <property type="entry name" value="TRCF"/>
    <property type="match status" value="1"/>
</dbReference>
<keyword evidence="6 9" id="KW-0067">ATP-binding</keyword>
<evidence type="ECO:0000256" key="2">
    <source>
        <dbReference type="ARBA" id="ARBA00022741"/>
    </source>
</evidence>
<dbReference type="Gene3D" id="3.40.50.11180">
    <property type="match status" value="1"/>
</dbReference>
<evidence type="ECO:0000256" key="8">
    <source>
        <dbReference type="ARBA" id="ARBA00023204"/>
    </source>
</evidence>
<dbReference type="InterPro" id="IPR047112">
    <property type="entry name" value="RecG/Mfd"/>
</dbReference>
<dbReference type="Proteomes" id="UP001298681">
    <property type="component" value="Unassembled WGS sequence"/>
</dbReference>
<keyword evidence="13" id="KW-1185">Reference proteome</keyword>
<dbReference type="InterPro" id="IPR001650">
    <property type="entry name" value="Helicase_C-like"/>
</dbReference>
<dbReference type="InterPro" id="IPR005118">
    <property type="entry name" value="TRCF_C"/>
</dbReference>
<dbReference type="RefSeq" id="WP_237966963.1">
    <property type="nucleotide sequence ID" value="NZ_JAKNHQ010000014.1"/>
</dbReference>
<evidence type="ECO:0000313" key="13">
    <source>
        <dbReference type="Proteomes" id="UP001298681"/>
    </source>
</evidence>
<comment type="similarity">
    <text evidence="9">In the N-terminal section; belongs to the UvrB family.</text>
</comment>